<dbReference type="InterPro" id="IPR039448">
    <property type="entry name" value="Beta_helix"/>
</dbReference>
<feature type="domain" description="Right handed beta helix" evidence="3">
    <location>
        <begin position="286"/>
        <end position="420"/>
    </location>
</feature>
<dbReference type="SUPFAM" id="SSF51126">
    <property type="entry name" value="Pectin lyase-like"/>
    <property type="match status" value="2"/>
</dbReference>
<evidence type="ECO:0000313" key="5">
    <source>
        <dbReference type="EMBL" id="AKP53307.1"/>
    </source>
</evidence>
<dbReference type="STRING" id="320787.CA2015_3944"/>
<evidence type="ECO:0000259" key="4">
    <source>
        <dbReference type="Pfam" id="PF18962"/>
    </source>
</evidence>
<feature type="transmembrane region" description="Helical" evidence="1">
    <location>
        <begin position="12"/>
        <end position="31"/>
    </location>
</feature>
<accession>A0A0H4PY08</accession>
<dbReference type="KEGG" id="camu:CA2015_3944"/>
<gene>
    <name evidence="5" type="ORF">CA2015_3944</name>
</gene>
<evidence type="ECO:0000259" key="3">
    <source>
        <dbReference type="Pfam" id="PF13229"/>
    </source>
</evidence>
<dbReference type="Pfam" id="PF13229">
    <property type="entry name" value="Beta_helix"/>
    <property type="match status" value="1"/>
</dbReference>
<evidence type="ECO:0000313" key="6">
    <source>
        <dbReference type="Proteomes" id="UP000036520"/>
    </source>
</evidence>
<keyword evidence="6" id="KW-1185">Reference proteome</keyword>
<feature type="domain" description="Malectin" evidence="2">
    <location>
        <begin position="997"/>
        <end position="1135"/>
    </location>
</feature>
<sequence length="1260" mass="140472">MCVSIFNSMKFLFLPIYTFIVMAISISDGFANNYYLSNEKGDDNRSIEEAQNPATPWKTIEKINSQFDIIKPGDSILFKRGETFYGTLHIKASGSPTSPVIIGAYGTGLKPIITSFQEIKAWKAKGNGIYESTAPVNSDAVKVLLINEEIHEMGRYPNADIQNDGYLTIDKVRTNMIQSDQLISTHDWKGADVIIRTKDWVINRYNITSQTGQQIHYNGGISNYKAQEGYGFFISNHISTLDSFGEWYFNPSTKKISVYLGNVNPSTLKVKVSTLDNLLTKDYRESYVRVENIQFKGANGNNLHLEGGDNIVISDSEIEFSGEDGIHSRGVSDLIIEGNIVRHSYNNGMYLKYGNDRAIVRDNEVSNTAMVIGRTLNDDAAGIGIFASGEKILVQNNSVINTGFNGIQFSGNHTVVKNNFIDTYCLIKSDGGGIYTFGGVEYQAYTGRKIEGNIVVNGIGKTTGVPKRGVEYKVLVEGIFLDDNSNNISIIGNTVGNTTNSGLKIANGNTIYVSNNSFFNNQYSITLGNSSIGQDTRNIDIENNQFFTKLADQYSYGIKTHKNDISLMADFDNNYFFRPLSDEYSINHQYTKNGVVESAVDDLSHWSAKHAKDRNSTSNSIDFSRYTVRKKIGNSLYPNTTFERNITGLSCNDCQSTWEDDSKMTGGALKVTSSASSSVKLNLGALKKDKTYLLSVKAYANKEGPLAFNLRFTDSPWERLSPISTFNIDKEVNTYEVLISPYQDENEVSLMISSSEKNMTYWLDDLEFVEAEASVVNPDEVMLFEVNPSNSNKTITLSGTYVNAKLEQFSGKVTIPPYGSLTLFKLSEKSKANENLEDLHYHTWEDGSIEFNEINFGKINNEFISNSNFNTNTSASNEKIFQSERYASLLEFQIPIENGTYTIKTYHNELYFGKGGPAAKAGNRVFDILIEDKVVKKDFDLFTESNNEPVTHTFESIEIIDGVLNLKMLASANNASISGLSIIREKAAGPPISDYTYFLNTGGETDAELIGITYLAETATDSHYNEGSGRFENAELEAEPMFQTERNGKNLVYNFPVPNGTYTVFTMHNELWFGHEGGAPSAGKRVFDITLEGETIKSNFDIFEENKNYPMLLSFENIVVDDGILSLQMTAKENNASISGIALIGSEVKNNNIKSSLKSLQQIYNNRHKEEEFFTGSEDDIRIFPNPAKGDVQLEINTIIGKGSVYIHNMNGHLLSHFDWNKTTEEKLNIPIDNLSKGLYLLSVSNEQTIIYQQKLVVSP</sequence>
<dbReference type="Proteomes" id="UP000036520">
    <property type="component" value="Chromosome"/>
</dbReference>
<dbReference type="InterPro" id="IPR006626">
    <property type="entry name" value="PbH1"/>
</dbReference>
<dbReference type="Gene3D" id="2.60.120.430">
    <property type="entry name" value="Galactose-binding lectin"/>
    <property type="match status" value="2"/>
</dbReference>
<dbReference type="EMBL" id="CP012040">
    <property type="protein sequence ID" value="AKP53307.1"/>
    <property type="molecule type" value="Genomic_DNA"/>
</dbReference>
<keyword evidence="1" id="KW-0472">Membrane</keyword>
<evidence type="ECO:0000256" key="1">
    <source>
        <dbReference type="SAM" id="Phobius"/>
    </source>
</evidence>
<dbReference type="AlphaFoldDB" id="A0A0H4PY08"/>
<organism evidence="5 6">
    <name type="scientific">Cyclobacterium amurskyense</name>
    <dbReference type="NCBI Taxonomy" id="320787"/>
    <lineage>
        <taxon>Bacteria</taxon>
        <taxon>Pseudomonadati</taxon>
        <taxon>Bacteroidota</taxon>
        <taxon>Cytophagia</taxon>
        <taxon>Cytophagales</taxon>
        <taxon>Cyclobacteriaceae</taxon>
        <taxon>Cyclobacterium</taxon>
    </lineage>
</organism>
<dbReference type="SMART" id="SM00710">
    <property type="entry name" value="PbH1"/>
    <property type="match status" value="8"/>
</dbReference>
<dbReference type="SUPFAM" id="SSF49785">
    <property type="entry name" value="Galactose-binding domain-like"/>
    <property type="match status" value="1"/>
</dbReference>
<keyword evidence="1" id="KW-1133">Transmembrane helix</keyword>
<dbReference type="Gene3D" id="2.60.120.260">
    <property type="entry name" value="Galactose-binding domain-like"/>
    <property type="match status" value="1"/>
</dbReference>
<dbReference type="InterPro" id="IPR012334">
    <property type="entry name" value="Pectin_lyas_fold"/>
</dbReference>
<dbReference type="InterPro" id="IPR026444">
    <property type="entry name" value="Secre_tail"/>
</dbReference>
<protein>
    <submittedName>
        <fullName evidence="5">Parallel beta-helix repeat containing protein</fullName>
    </submittedName>
</protein>
<feature type="domain" description="Secretion system C-terminal sorting" evidence="4">
    <location>
        <begin position="1183"/>
        <end position="1258"/>
    </location>
</feature>
<name>A0A0H4PY08_9BACT</name>
<dbReference type="NCBIfam" id="TIGR04183">
    <property type="entry name" value="Por_Secre_tail"/>
    <property type="match status" value="1"/>
</dbReference>
<evidence type="ECO:0000259" key="2">
    <source>
        <dbReference type="Pfam" id="PF11721"/>
    </source>
</evidence>
<feature type="domain" description="Malectin" evidence="2">
    <location>
        <begin position="867"/>
        <end position="972"/>
    </location>
</feature>
<dbReference type="PANTHER" id="PTHR36453:SF1">
    <property type="entry name" value="RIGHT HANDED BETA HELIX DOMAIN-CONTAINING PROTEIN"/>
    <property type="match status" value="1"/>
</dbReference>
<dbReference type="Pfam" id="PF11721">
    <property type="entry name" value="Malectin"/>
    <property type="match status" value="2"/>
</dbReference>
<dbReference type="Pfam" id="PF18962">
    <property type="entry name" value="Por_Secre_tail"/>
    <property type="match status" value="1"/>
</dbReference>
<reference evidence="5 6" key="1">
    <citation type="submission" date="2015-07" db="EMBL/GenBank/DDBJ databases">
        <authorList>
            <person name="Kim K.M."/>
        </authorList>
    </citation>
    <scope>NUCLEOTIDE SEQUENCE [LARGE SCALE GENOMIC DNA]</scope>
    <source>
        <strain evidence="5 6">KCTC 12363</strain>
    </source>
</reference>
<proteinExistence type="predicted"/>
<dbReference type="InterPro" id="IPR008979">
    <property type="entry name" value="Galactose-bd-like_sf"/>
</dbReference>
<dbReference type="InterPro" id="IPR011050">
    <property type="entry name" value="Pectin_lyase_fold/virulence"/>
</dbReference>
<dbReference type="InterPro" id="IPR021720">
    <property type="entry name" value="Malectin_dom"/>
</dbReference>
<dbReference type="Gene3D" id="2.160.20.10">
    <property type="entry name" value="Single-stranded right-handed beta-helix, Pectin lyase-like"/>
    <property type="match status" value="2"/>
</dbReference>
<keyword evidence="1" id="KW-0812">Transmembrane</keyword>
<dbReference type="PANTHER" id="PTHR36453">
    <property type="entry name" value="SECRETED PROTEIN-RELATED"/>
    <property type="match status" value="1"/>
</dbReference>